<gene>
    <name evidence="2" type="ORF">GD597_14285</name>
</gene>
<dbReference type="EMBL" id="WHPF01000010">
    <property type="protein sequence ID" value="NNV56636.1"/>
    <property type="molecule type" value="Genomic_DNA"/>
</dbReference>
<keyword evidence="1" id="KW-0732">Signal</keyword>
<feature type="chain" id="PRO_5035314164" evidence="1">
    <location>
        <begin position="20"/>
        <end position="310"/>
    </location>
</feature>
<feature type="signal peptide" evidence="1">
    <location>
        <begin position="1"/>
        <end position="19"/>
    </location>
</feature>
<dbReference type="Proteomes" id="UP000598971">
    <property type="component" value="Unassembled WGS sequence"/>
</dbReference>
<keyword evidence="3" id="KW-1185">Reference proteome</keyword>
<evidence type="ECO:0000256" key="1">
    <source>
        <dbReference type="SAM" id="SignalP"/>
    </source>
</evidence>
<sequence length="310" mass="35516">MIKWLLVVGWLVLFGVANAQDTAIIFENQQIILPEAIVHNNLDYLSILKRIKNDTSFYKAFRNLHIINYTAYNDISILNKAGGIQASWSSKTRQLRDSGCRTMKIVNETTTGDFFDKKGDYNYLTGEMYASIFLTKGKICGENNIVTGRAFNTSGKSGIQKHKEQLKMLFFNPGKKIPGIPFIGDKLDLYDDRAHKLYDYRLTFIDYKGSFAYVFSIKPKTDLGLFSKDDIVVDEMTTWFDYKTLEVLARNYVLSYNAGAYNFHVNMEAEMTRVGNLLVPQVLRYKGDFGVLFKKKERGAFTATLFDFKP</sequence>
<dbReference type="AlphaFoldDB" id="A0A8J8FEJ4"/>
<proteinExistence type="predicted"/>
<dbReference type="RefSeq" id="WP_171608582.1">
    <property type="nucleotide sequence ID" value="NZ_WHPF01000010.1"/>
</dbReference>
<reference evidence="2" key="1">
    <citation type="submission" date="2019-10" db="EMBL/GenBank/DDBJ databases">
        <title>Draft genome sequence of Panacibacter sp. KCS-6.</title>
        <authorList>
            <person name="Yim K.J."/>
        </authorList>
    </citation>
    <scope>NUCLEOTIDE SEQUENCE</scope>
    <source>
        <strain evidence="2">KCS-6</strain>
    </source>
</reference>
<protein>
    <submittedName>
        <fullName evidence="2">Uncharacterized protein</fullName>
    </submittedName>
</protein>
<organism evidence="2 3">
    <name type="scientific">Limnovirga soli</name>
    <dbReference type="NCBI Taxonomy" id="2656915"/>
    <lineage>
        <taxon>Bacteria</taxon>
        <taxon>Pseudomonadati</taxon>
        <taxon>Bacteroidota</taxon>
        <taxon>Chitinophagia</taxon>
        <taxon>Chitinophagales</taxon>
        <taxon>Chitinophagaceae</taxon>
        <taxon>Limnovirga</taxon>
    </lineage>
</organism>
<name>A0A8J8FEJ4_9BACT</name>
<evidence type="ECO:0000313" key="2">
    <source>
        <dbReference type="EMBL" id="NNV56636.1"/>
    </source>
</evidence>
<comment type="caution">
    <text evidence="2">The sequence shown here is derived from an EMBL/GenBank/DDBJ whole genome shotgun (WGS) entry which is preliminary data.</text>
</comment>
<evidence type="ECO:0000313" key="3">
    <source>
        <dbReference type="Proteomes" id="UP000598971"/>
    </source>
</evidence>
<accession>A0A8J8FEJ4</accession>